<organism evidence="1 2">
    <name type="scientific">Brachionus plicatilis</name>
    <name type="common">Marine rotifer</name>
    <name type="synonym">Brachionus muelleri</name>
    <dbReference type="NCBI Taxonomy" id="10195"/>
    <lineage>
        <taxon>Eukaryota</taxon>
        <taxon>Metazoa</taxon>
        <taxon>Spiralia</taxon>
        <taxon>Gnathifera</taxon>
        <taxon>Rotifera</taxon>
        <taxon>Eurotatoria</taxon>
        <taxon>Monogononta</taxon>
        <taxon>Pseudotrocha</taxon>
        <taxon>Ploima</taxon>
        <taxon>Brachionidae</taxon>
        <taxon>Brachionus</taxon>
    </lineage>
</organism>
<evidence type="ECO:0000313" key="1">
    <source>
        <dbReference type="EMBL" id="RNA26331.1"/>
    </source>
</evidence>
<evidence type="ECO:0000313" key="2">
    <source>
        <dbReference type="Proteomes" id="UP000276133"/>
    </source>
</evidence>
<protein>
    <submittedName>
        <fullName evidence="1">Uncharacterized protein</fullName>
    </submittedName>
</protein>
<gene>
    <name evidence="1" type="ORF">BpHYR1_040891</name>
</gene>
<accession>A0A3M7RS01</accession>
<keyword evidence="2" id="KW-1185">Reference proteome</keyword>
<reference evidence="1 2" key="1">
    <citation type="journal article" date="2018" name="Sci. Rep.">
        <title>Genomic signatures of local adaptation to the degree of environmental predictability in rotifers.</title>
        <authorList>
            <person name="Franch-Gras L."/>
            <person name="Hahn C."/>
            <person name="Garcia-Roger E.M."/>
            <person name="Carmona M.J."/>
            <person name="Serra M."/>
            <person name="Gomez A."/>
        </authorList>
    </citation>
    <scope>NUCLEOTIDE SEQUENCE [LARGE SCALE GENOMIC DNA]</scope>
    <source>
        <strain evidence="1">HYR1</strain>
    </source>
</reference>
<proteinExistence type="predicted"/>
<dbReference type="AlphaFoldDB" id="A0A3M7RS01"/>
<comment type="caution">
    <text evidence="1">The sequence shown here is derived from an EMBL/GenBank/DDBJ whole genome shotgun (WGS) entry which is preliminary data.</text>
</comment>
<name>A0A3M7RS01_BRAPC</name>
<dbReference type="EMBL" id="REGN01002758">
    <property type="protein sequence ID" value="RNA26331.1"/>
    <property type="molecule type" value="Genomic_DNA"/>
</dbReference>
<dbReference type="Proteomes" id="UP000276133">
    <property type="component" value="Unassembled WGS sequence"/>
</dbReference>
<sequence>MTSLTHCSYNHLIQFISWYLGLERIKMDKKGQKYSTGFLVKWGLKSKTFGNLYKSLIGDICQSLSSEGPKHVLFFQIGFNKNYFENHNIG</sequence>